<dbReference type="HOGENOM" id="CLU_1843294_0_0_4"/>
<sequence length="139" mass="15335">MRKAGWTSTQRWRFMRKPLRAKRSGRRSGHSSLAALLRLRVLLVNDSAQPLDTYSLDHLGLGVADKAAVIAAYHAALATGTPIVKPPRTTWRGTPLHELWLRDPAGYLIEVYARLTGEELAQMPPDQEPVFLVPGTAAA</sequence>
<accession>A1VR64</accession>
<dbReference type="STRING" id="365044.Pnap_2840"/>
<dbReference type="AlphaFoldDB" id="A1VR64"/>
<dbReference type="SUPFAM" id="SSF54593">
    <property type="entry name" value="Glyoxalase/Bleomycin resistance protein/Dihydroxybiphenyl dioxygenase"/>
    <property type="match status" value="1"/>
</dbReference>
<evidence type="ECO:0000313" key="2">
    <source>
        <dbReference type="Proteomes" id="UP000000644"/>
    </source>
</evidence>
<dbReference type="InterPro" id="IPR029068">
    <property type="entry name" value="Glyas_Bleomycin-R_OHBP_Dase"/>
</dbReference>
<proteinExistence type="predicted"/>
<dbReference type="Gene3D" id="3.10.180.10">
    <property type="entry name" value="2,3-Dihydroxybiphenyl 1,2-Dioxygenase, domain 1"/>
    <property type="match status" value="1"/>
</dbReference>
<name>A1VR64_POLNA</name>
<keyword evidence="2" id="KW-1185">Reference proteome</keyword>
<organism evidence="1 2">
    <name type="scientific">Polaromonas naphthalenivorans (strain CJ2)</name>
    <dbReference type="NCBI Taxonomy" id="365044"/>
    <lineage>
        <taxon>Bacteria</taxon>
        <taxon>Pseudomonadati</taxon>
        <taxon>Pseudomonadota</taxon>
        <taxon>Betaproteobacteria</taxon>
        <taxon>Burkholderiales</taxon>
        <taxon>Comamonadaceae</taxon>
        <taxon>Polaromonas</taxon>
    </lineage>
</organism>
<dbReference type="EMBL" id="CP000529">
    <property type="protein sequence ID" value="ABM38142.1"/>
    <property type="molecule type" value="Genomic_DNA"/>
</dbReference>
<dbReference type="KEGG" id="pna:Pnap_2840"/>
<dbReference type="Proteomes" id="UP000000644">
    <property type="component" value="Chromosome"/>
</dbReference>
<evidence type="ECO:0000313" key="1">
    <source>
        <dbReference type="EMBL" id="ABM38142.1"/>
    </source>
</evidence>
<reference evidence="2" key="1">
    <citation type="journal article" date="2009" name="Environ. Microbiol.">
        <title>The genome of Polaromonas naphthalenivorans strain CJ2, isolated from coal tar-contaminated sediment, reveals physiological and metabolic versatility and evolution through extensive horizontal gene transfer.</title>
        <authorList>
            <person name="Yagi J.M."/>
            <person name="Sims D."/>
            <person name="Brettin T."/>
            <person name="Bruce D."/>
            <person name="Madsen E.L."/>
        </authorList>
    </citation>
    <scope>NUCLEOTIDE SEQUENCE [LARGE SCALE GENOMIC DNA]</scope>
    <source>
        <strain evidence="2">CJ2</strain>
    </source>
</reference>
<gene>
    <name evidence="1" type="ordered locus">Pnap_2840</name>
</gene>
<protein>
    <recommendedName>
        <fullName evidence="3">Glyoxalase/bleomycin resistance protein/dioxygenase</fullName>
    </recommendedName>
</protein>
<evidence type="ECO:0008006" key="3">
    <source>
        <dbReference type="Google" id="ProtNLM"/>
    </source>
</evidence>
<dbReference type="eggNOG" id="COG0346">
    <property type="taxonomic scope" value="Bacteria"/>
</dbReference>